<dbReference type="PANTHER" id="PTHR21472">
    <property type="entry name" value="ENDONUCLEASE DOMAIN-CONTAINING 1 PROTEIN ENDOD1"/>
    <property type="match status" value="1"/>
</dbReference>
<dbReference type="GeneID" id="136994712"/>
<keyword evidence="4" id="KW-1185">Reference proteome</keyword>
<protein>
    <submittedName>
        <fullName evidence="5">Endonuclease domain-containing 1 protein-like</fullName>
    </submittedName>
</protein>
<evidence type="ECO:0000313" key="4">
    <source>
        <dbReference type="Proteomes" id="UP001652627"/>
    </source>
</evidence>
<dbReference type="SMART" id="SM00477">
    <property type="entry name" value="NUC"/>
    <property type="match status" value="1"/>
</dbReference>
<proteinExistence type="predicted"/>
<dbReference type="InterPro" id="IPR020821">
    <property type="entry name" value="ENPP1-3/EXOG-like_nuc-like"/>
</dbReference>
<dbReference type="InterPro" id="IPR039015">
    <property type="entry name" value="ENDOD1"/>
</dbReference>
<dbReference type="InterPro" id="IPR044929">
    <property type="entry name" value="DNA/RNA_non-sp_Endonuclease_sf"/>
</dbReference>
<keyword evidence="1" id="KW-0732">Signal</keyword>
<evidence type="ECO:0000259" key="2">
    <source>
        <dbReference type="SMART" id="SM00477"/>
    </source>
</evidence>
<name>A0ABM4FY59_9AVES</name>
<organism evidence="4 5">
    <name type="scientific">Apteryx mantelli</name>
    <name type="common">North Island brown kiwi</name>
    <dbReference type="NCBI Taxonomy" id="2696672"/>
    <lineage>
        <taxon>Eukaryota</taxon>
        <taxon>Metazoa</taxon>
        <taxon>Chordata</taxon>
        <taxon>Craniata</taxon>
        <taxon>Vertebrata</taxon>
        <taxon>Euteleostomi</taxon>
        <taxon>Archelosauria</taxon>
        <taxon>Archosauria</taxon>
        <taxon>Dinosauria</taxon>
        <taxon>Saurischia</taxon>
        <taxon>Theropoda</taxon>
        <taxon>Coelurosauria</taxon>
        <taxon>Aves</taxon>
        <taxon>Palaeognathae</taxon>
        <taxon>Apterygiformes</taxon>
        <taxon>Apterygidae</taxon>
        <taxon>Apteryx</taxon>
    </lineage>
</organism>
<feature type="chain" id="PRO_5047357772" evidence="1">
    <location>
        <begin position="20"/>
        <end position="531"/>
    </location>
</feature>
<gene>
    <name evidence="5" type="primary">LOC136994712</name>
</gene>
<dbReference type="Gene3D" id="3.40.570.10">
    <property type="entry name" value="Extracellular Endonuclease, subunit A"/>
    <property type="match status" value="1"/>
</dbReference>
<dbReference type="Proteomes" id="UP001652627">
    <property type="component" value="Chromosome 32"/>
</dbReference>
<dbReference type="PANTHER" id="PTHR21472:SF30">
    <property type="entry name" value="ENDONUCLEASE DOMAIN-CONTAINING 1 PROTEIN-RELATED"/>
    <property type="match status" value="1"/>
</dbReference>
<evidence type="ECO:0000259" key="3">
    <source>
        <dbReference type="SMART" id="SM00892"/>
    </source>
</evidence>
<dbReference type="Pfam" id="PF01223">
    <property type="entry name" value="Endonuclease_NS"/>
    <property type="match status" value="1"/>
</dbReference>
<feature type="signal peptide" evidence="1">
    <location>
        <begin position="1"/>
        <end position="19"/>
    </location>
</feature>
<evidence type="ECO:0000256" key="1">
    <source>
        <dbReference type="SAM" id="SignalP"/>
    </source>
</evidence>
<feature type="domain" description="ENPP1-3/EXOG-like endonuclease/phosphodiesterase" evidence="2">
    <location>
        <begin position="55"/>
        <end position="280"/>
    </location>
</feature>
<dbReference type="RefSeq" id="XP_067169866.1">
    <property type="nucleotide sequence ID" value="XM_067313765.1"/>
</dbReference>
<feature type="domain" description="DNA/RNA non-specific endonuclease/pyrophosphatase/phosphodiesterase" evidence="3">
    <location>
        <begin position="54"/>
        <end position="278"/>
    </location>
</feature>
<sequence>MAMLWLLGCLCVGAAPALAKVGSFGECRRFFYGGLEPKRLGSPSAAKICQQHRGQPFFATLYDRWRLVPHWSAYTLSAELCPGQAQRRSQWFVEPQLVSADLSPDMSMESECSPCRGEGKLSQALNEHYEDTAFVRGQLNPGAHQCGASRTATFALTNAVPLEPCFAHGRWRALQWVLRAQLRQSCPASDGGVAYVVTGATPGADAIPADDDREGDRERLLGQVTVPRHVWTAVCCDNAKPEEKFSLAFLAENKASSKIQVLQVKKLAEKLAAIHQTLETIEIFADDCNSQSPKTQDVLSAVTNALDSSLSAFPAEAWKDLDDPDSSEEDQKLDVAVTLSFSSMARWHQRFTKLHRQGSLACVLQRADTVGDPAVPAGTWAKECVLQEQKHLPGSMAAAEGWSCDRLPCDFHGKSSHRWCYTDERSGESRVPCCSSRCAAADGEEKFTCDRGDGKRIACSPLYSAVTIQGQPCRAGFPCGLYGKRYFWCYTDDQNNWGYCCAPQHFCGSHGYSYSWCYVGNTWSKWEYCNP</sequence>
<dbReference type="InterPro" id="IPR044925">
    <property type="entry name" value="His-Me_finger_sf"/>
</dbReference>
<evidence type="ECO:0000313" key="5">
    <source>
        <dbReference type="RefSeq" id="XP_067169866.1"/>
    </source>
</evidence>
<accession>A0ABM4FY59</accession>
<reference evidence="5" key="1">
    <citation type="submission" date="2025-08" db="UniProtKB">
        <authorList>
            <consortium name="RefSeq"/>
        </authorList>
    </citation>
    <scope>IDENTIFICATION</scope>
    <source>
        <tissue evidence="5">Blood</tissue>
    </source>
</reference>
<dbReference type="SUPFAM" id="SSF54060">
    <property type="entry name" value="His-Me finger endonucleases"/>
    <property type="match status" value="1"/>
</dbReference>
<dbReference type="InterPro" id="IPR001604">
    <property type="entry name" value="Endo_G_ENPP1-like_dom"/>
</dbReference>
<dbReference type="SMART" id="SM00892">
    <property type="entry name" value="Endonuclease_NS"/>
    <property type="match status" value="1"/>
</dbReference>